<evidence type="ECO:0000256" key="1">
    <source>
        <dbReference type="ARBA" id="ARBA00022801"/>
    </source>
</evidence>
<proteinExistence type="predicted"/>
<feature type="chain" id="PRO_5013395509" description="D-(-)-3-hydroxybutyrate oligomer hydrolase" evidence="3">
    <location>
        <begin position="26"/>
        <end position="768"/>
    </location>
</feature>
<keyword evidence="5" id="KW-1185">Reference proteome</keyword>
<name>A0A251XBI7_9GAMM</name>
<comment type="caution">
    <text evidence="4">The sequence shown here is derived from an EMBL/GenBank/DDBJ whole genome shotgun (WGS) entry which is preliminary data.</text>
</comment>
<evidence type="ECO:0008006" key="6">
    <source>
        <dbReference type="Google" id="ProtNLM"/>
    </source>
</evidence>
<dbReference type="Proteomes" id="UP000194798">
    <property type="component" value="Unassembled WGS sequence"/>
</dbReference>
<evidence type="ECO:0000256" key="3">
    <source>
        <dbReference type="SAM" id="SignalP"/>
    </source>
</evidence>
<dbReference type="PROSITE" id="PS51257">
    <property type="entry name" value="PROKAR_LIPOPROTEIN"/>
    <property type="match status" value="1"/>
</dbReference>
<gene>
    <name evidence="4" type="ORF">TPSD3_02600</name>
</gene>
<evidence type="ECO:0000313" key="4">
    <source>
        <dbReference type="EMBL" id="OUD15436.1"/>
    </source>
</evidence>
<sequence length="768" mass="82534">MLPFKKIFIRLPVVIGLSVTLTACAEGAAVVVGIIAALAGVAAVSGGGGGGDGDSTPTTPKPPAPSKLYPVPESVIKTLTVQTYDGNTDDLLTAGFGQTGLGNARPVAVDAQNPTAAELRRITIVEQFKAFQDLRPQSGFGSFYGPAVASRSVVPRNDGRVAGKEYLAYYDDGSQVQNVVVMLQIPNTFNVNSACLVAAPAPESRGVYGAIATVGEWGLKHNCAVVYTDKGAGTGLHDFTSDTVNVLDGTRTTSSNARENAHFRARGTEQSDLSSYHSRYPARVAYKHAHSQQNPESQWGRDVLNSLNFAFYTLNLTENYGQTTTLTPNNTLVLAAGWGTGGAAALHAVEQDTQGWIDGVVAVAPLITPATLAETQSVSLQQNVFEFEEVQKEEPITAETLQRPFFDVLTYLNLYQPCASALATGLPAAAGRCRILAQQDLLDDAPLAQQVNTARELLISYGMLPSATALAPYYYQNQYYASLAYTYASAYGRFSVVENLCDYSLGATQGVNTPTALRIADRARFFSHSNGIILPDYLSLINNLGNSNLGIDHRYSENSQGIQDDFYQGALCLRNLWTGTTGIHKPLNPSLISGETGFLLSGNAAVRANRVQNGQAAVTATANLRGKPTLIVQGRDDPLANANFHARAYYARNQVTRAGADNLIYLEIKNAHHFDGYNQQYGLINQVPLQYYFNAALDSLLDHLKNRRALPRSQVVATSPPNATGGRINTAHLPALNAASNCDITYRNRVLTIPECTGFGDPSRFEDM</sequence>
<dbReference type="SUPFAM" id="SSF53474">
    <property type="entry name" value="alpha/beta-Hydrolases"/>
    <property type="match status" value="1"/>
</dbReference>
<dbReference type="Pfam" id="PF10605">
    <property type="entry name" value="3HBOH"/>
    <property type="match status" value="1"/>
</dbReference>
<dbReference type="EMBL" id="MSLT01000006">
    <property type="protein sequence ID" value="OUD15436.1"/>
    <property type="molecule type" value="Genomic_DNA"/>
</dbReference>
<dbReference type="GO" id="GO:0005615">
    <property type="term" value="C:extracellular space"/>
    <property type="evidence" value="ECO:0007669"/>
    <property type="project" value="InterPro"/>
</dbReference>
<accession>A0A251XBI7</accession>
<feature type="signal peptide" evidence="3">
    <location>
        <begin position="1"/>
        <end position="25"/>
    </location>
</feature>
<dbReference type="InterPro" id="IPR029058">
    <property type="entry name" value="AB_hydrolase_fold"/>
</dbReference>
<keyword evidence="1" id="KW-0378">Hydrolase</keyword>
<organism evidence="4 5">
    <name type="scientific">Thioflexithrix psekupsensis</name>
    <dbReference type="NCBI Taxonomy" id="1570016"/>
    <lineage>
        <taxon>Bacteria</taxon>
        <taxon>Pseudomonadati</taxon>
        <taxon>Pseudomonadota</taxon>
        <taxon>Gammaproteobacteria</taxon>
        <taxon>Thiotrichales</taxon>
        <taxon>Thioflexithrix</taxon>
    </lineage>
</organism>
<dbReference type="GO" id="GO:0019605">
    <property type="term" value="P:butyrate metabolic process"/>
    <property type="evidence" value="ECO:0007669"/>
    <property type="project" value="InterPro"/>
</dbReference>
<feature type="region of interest" description="Disordered" evidence="2">
    <location>
        <begin position="47"/>
        <end position="68"/>
    </location>
</feature>
<dbReference type="InterPro" id="IPR016582">
    <property type="entry name" value="OHBut_olig_hydro_put"/>
</dbReference>
<reference evidence="4 5" key="1">
    <citation type="submission" date="2016-12" db="EMBL/GenBank/DDBJ databases">
        <title>Thioflexothrix psekupsii D3 genome sequencing and assembly.</title>
        <authorList>
            <person name="Fomenkov A."/>
            <person name="Vincze T."/>
            <person name="Grabovich M."/>
            <person name="Anton B.P."/>
            <person name="Dubinina G."/>
            <person name="Orlova M."/>
            <person name="Belousova E."/>
            <person name="Roberts R.J."/>
        </authorList>
    </citation>
    <scope>NUCLEOTIDE SEQUENCE [LARGE SCALE GENOMIC DNA]</scope>
    <source>
        <strain evidence="4">D3</strain>
    </source>
</reference>
<protein>
    <recommendedName>
        <fullName evidence="6">D-(-)-3-hydroxybutyrate oligomer hydrolase</fullName>
    </recommendedName>
</protein>
<evidence type="ECO:0000313" key="5">
    <source>
        <dbReference type="Proteomes" id="UP000194798"/>
    </source>
</evidence>
<dbReference type="GO" id="GO:0047989">
    <property type="term" value="F:hydroxybutyrate-dimer hydrolase activity"/>
    <property type="evidence" value="ECO:0007669"/>
    <property type="project" value="InterPro"/>
</dbReference>
<evidence type="ECO:0000256" key="2">
    <source>
        <dbReference type="SAM" id="MobiDB-lite"/>
    </source>
</evidence>
<dbReference type="Gene3D" id="3.40.50.1820">
    <property type="entry name" value="alpha/beta hydrolase"/>
    <property type="match status" value="1"/>
</dbReference>
<dbReference type="AlphaFoldDB" id="A0A251XBI7"/>
<keyword evidence="3" id="KW-0732">Signal</keyword>